<dbReference type="SMART" id="SM00267">
    <property type="entry name" value="GGDEF"/>
    <property type="match status" value="1"/>
</dbReference>
<dbReference type="InterPro" id="IPR000160">
    <property type="entry name" value="GGDEF_dom"/>
</dbReference>
<evidence type="ECO:0000259" key="1">
    <source>
        <dbReference type="PROSITE" id="PS50113"/>
    </source>
</evidence>
<organism evidence="4 5">
    <name type="scientific">Alteromonas oceani</name>
    <dbReference type="NCBI Taxonomy" id="2071609"/>
    <lineage>
        <taxon>Bacteria</taxon>
        <taxon>Pseudomonadati</taxon>
        <taxon>Pseudomonadota</taxon>
        <taxon>Gammaproteobacteria</taxon>
        <taxon>Alteromonadales</taxon>
        <taxon>Alteromonadaceae</taxon>
        <taxon>Alteromonas/Salinimonas group</taxon>
        <taxon>Alteromonas</taxon>
    </lineage>
</organism>
<feature type="domain" description="PAC" evidence="1">
    <location>
        <begin position="240"/>
        <end position="292"/>
    </location>
</feature>
<dbReference type="Gene3D" id="3.30.450.20">
    <property type="entry name" value="PAS domain"/>
    <property type="match status" value="2"/>
</dbReference>
<proteinExistence type="predicted"/>
<dbReference type="NCBIfam" id="TIGR00229">
    <property type="entry name" value="sensory_box"/>
    <property type="match status" value="1"/>
</dbReference>
<feature type="domain" description="EAL" evidence="2">
    <location>
        <begin position="462"/>
        <end position="714"/>
    </location>
</feature>
<dbReference type="Pfam" id="PF00563">
    <property type="entry name" value="EAL"/>
    <property type="match status" value="1"/>
</dbReference>
<accession>A0ABV7JVK8</accession>
<comment type="caution">
    <text evidence="4">The sequence shown here is derived from an EMBL/GenBank/DDBJ whole genome shotgun (WGS) entry which is preliminary data.</text>
</comment>
<dbReference type="Pfam" id="PF00990">
    <property type="entry name" value="GGDEF"/>
    <property type="match status" value="1"/>
</dbReference>
<evidence type="ECO:0000259" key="2">
    <source>
        <dbReference type="PROSITE" id="PS50883"/>
    </source>
</evidence>
<dbReference type="Pfam" id="PF13426">
    <property type="entry name" value="PAS_9"/>
    <property type="match status" value="1"/>
</dbReference>
<reference evidence="5" key="1">
    <citation type="journal article" date="2019" name="Int. J. Syst. Evol. Microbiol.">
        <title>The Global Catalogue of Microorganisms (GCM) 10K type strain sequencing project: providing services to taxonomists for standard genome sequencing and annotation.</title>
        <authorList>
            <consortium name="The Broad Institute Genomics Platform"/>
            <consortium name="The Broad Institute Genome Sequencing Center for Infectious Disease"/>
            <person name="Wu L."/>
            <person name="Ma J."/>
        </authorList>
    </citation>
    <scope>NUCLEOTIDE SEQUENCE [LARGE SCALE GENOMIC DNA]</scope>
    <source>
        <strain evidence="5">KCTC 52449</strain>
    </source>
</reference>
<dbReference type="PROSITE" id="PS50887">
    <property type="entry name" value="GGDEF"/>
    <property type="match status" value="1"/>
</dbReference>
<dbReference type="InterPro" id="IPR035965">
    <property type="entry name" value="PAS-like_dom_sf"/>
</dbReference>
<dbReference type="CDD" id="cd01948">
    <property type="entry name" value="EAL"/>
    <property type="match status" value="1"/>
</dbReference>
<dbReference type="NCBIfam" id="TIGR00254">
    <property type="entry name" value="GGDEF"/>
    <property type="match status" value="1"/>
</dbReference>
<dbReference type="PANTHER" id="PTHR44757">
    <property type="entry name" value="DIGUANYLATE CYCLASE DGCP"/>
    <property type="match status" value="1"/>
</dbReference>
<dbReference type="PROSITE" id="PS50883">
    <property type="entry name" value="EAL"/>
    <property type="match status" value="1"/>
</dbReference>
<dbReference type="InterPro" id="IPR052155">
    <property type="entry name" value="Biofilm_reg_signaling"/>
</dbReference>
<dbReference type="SUPFAM" id="SSF55073">
    <property type="entry name" value="Nucleotide cyclase"/>
    <property type="match status" value="1"/>
</dbReference>
<dbReference type="CDD" id="cd01949">
    <property type="entry name" value="GGDEF"/>
    <property type="match status" value="1"/>
</dbReference>
<dbReference type="InterPro" id="IPR035919">
    <property type="entry name" value="EAL_sf"/>
</dbReference>
<dbReference type="PROSITE" id="PS50113">
    <property type="entry name" value="PAC"/>
    <property type="match status" value="1"/>
</dbReference>
<dbReference type="InterPro" id="IPR001610">
    <property type="entry name" value="PAC"/>
</dbReference>
<feature type="domain" description="GGDEF" evidence="3">
    <location>
        <begin position="320"/>
        <end position="453"/>
    </location>
</feature>
<evidence type="ECO:0000313" key="5">
    <source>
        <dbReference type="Proteomes" id="UP001595477"/>
    </source>
</evidence>
<dbReference type="Proteomes" id="UP001595477">
    <property type="component" value="Unassembled WGS sequence"/>
</dbReference>
<dbReference type="RefSeq" id="WP_123327325.1">
    <property type="nucleotide sequence ID" value="NZ_JBHRSX010000017.1"/>
</dbReference>
<dbReference type="InterPro" id="IPR000014">
    <property type="entry name" value="PAS"/>
</dbReference>
<keyword evidence="5" id="KW-1185">Reference proteome</keyword>
<name>A0ABV7JVK8_9ALTE</name>
<dbReference type="InterPro" id="IPR001633">
    <property type="entry name" value="EAL_dom"/>
</dbReference>
<dbReference type="SUPFAM" id="SSF141868">
    <property type="entry name" value="EAL domain-like"/>
    <property type="match status" value="1"/>
</dbReference>
<dbReference type="InterPro" id="IPR000700">
    <property type="entry name" value="PAS-assoc_C"/>
</dbReference>
<dbReference type="SMART" id="SM00086">
    <property type="entry name" value="PAC"/>
    <property type="match status" value="2"/>
</dbReference>
<dbReference type="InterPro" id="IPR043128">
    <property type="entry name" value="Rev_trsase/Diguanyl_cyclase"/>
</dbReference>
<evidence type="ECO:0000259" key="3">
    <source>
        <dbReference type="PROSITE" id="PS50887"/>
    </source>
</evidence>
<dbReference type="CDD" id="cd00130">
    <property type="entry name" value="PAS"/>
    <property type="match status" value="1"/>
</dbReference>
<sequence>MNDISPPAASVASLTRRLEREKAARKQAETLLTEKSRALYDALTTSRSDQEKLELALWASQESYFEWHAEEDAFIIRSFGLRHKQLREVKQNAIALMRRVHADDLPQVQLGWSMAVNGESDDIELICRIRGVGGYQWTRARGKVLERDKTGTATYIVGMAKDKTREHRAEQSFQLMASAFSSSREPMLVLSTSLQITESNKAFRRLARLGDTETVEKLRLDCFLSDAQEPLERINQSRQERFETELTTRDGEAIAVDVSLSVFEARHQSSSYLIATLRDISERKKNEQQLRVLANHDDLTGLKNRLSLRSALEELVDKQQRFVLSFIDLDGFKQINDIAGHELGDECLQIVARLLSSAFPASAIVTRWGGDEFIIVSTELDKAAFHQLNRQVIDTLERQTFNSGKTELTVSASIGIAAYPEDGDSIEAIIQNADVAMYRAKTGGKGRVFEYHDGLTESVKEQVTMLSDLRRTIRNRGLEFYLQGKYNVAGSLIGAELLCRWFSPLHGIVSPGIFIPLAEQHGLDMDIGLVALESACEYISMLETERISLPLSVNISANQLLSESFAEDAAAICAEHFVSPELVEIEITESIFIQDEAAAIRGLAALKSHGFILALDDFGSGFSSLSYLRKFDFDVIKLDRSLVKGIDGSERARALLNGIFKMLDSLRLEVIIEGVDNSAYLPLLENIGINSYQGFLFEKPLPYDQFILKHTQGWRMVK</sequence>
<evidence type="ECO:0000313" key="4">
    <source>
        <dbReference type="EMBL" id="MFC3201999.1"/>
    </source>
</evidence>
<gene>
    <name evidence="4" type="ORF">ACFOEW_09230</name>
</gene>
<protein>
    <submittedName>
        <fullName evidence="4">Bifunctional diguanylate cyclase/phosphodiesterase</fullName>
    </submittedName>
</protein>
<dbReference type="SUPFAM" id="SSF55785">
    <property type="entry name" value="PYP-like sensor domain (PAS domain)"/>
    <property type="match status" value="1"/>
</dbReference>
<dbReference type="EMBL" id="JBHRSX010000017">
    <property type="protein sequence ID" value="MFC3201999.1"/>
    <property type="molecule type" value="Genomic_DNA"/>
</dbReference>
<dbReference type="InterPro" id="IPR029787">
    <property type="entry name" value="Nucleotide_cyclase"/>
</dbReference>
<dbReference type="Gene3D" id="3.30.70.270">
    <property type="match status" value="1"/>
</dbReference>
<dbReference type="Gene3D" id="3.20.20.450">
    <property type="entry name" value="EAL domain"/>
    <property type="match status" value="1"/>
</dbReference>
<dbReference type="SMART" id="SM00052">
    <property type="entry name" value="EAL"/>
    <property type="match status" value="1"/>
</dbReference>
<dbReference type="PANTHER" id="PTHR44757:SF2">
    <property type="entry name" value="BIOFILM ARCHITECTURE MAINTENANCE PROTEIN MBAA"/>
    <property type="match status" value="1"/>
</dbReference>